<dbReference type="PANTHER" id="PTHR47332:SF4">
    <property type="entry name" value="SET DOMAIN-CONTAINING PROTEIN 5"/>
    <property type="match status" value="1"/>
</dbReference>
<evidence type="ECO:0000313" key="4">
    <source>
        <dbReference type="Proteomes" id="UP000799767"/>
    </source>
</evidence>
<dbReference type="PANTHER" id="PTHR47332">
    <property type="entry name" value="SET DOMAIN-CONTAINING PROTEIN 5"/>
    <property type="match status" value="1"/>
</dbReference>
<dbReference type="Proteomes" id="UP000799767">
    <property type="component" value="Unassembled WGS sequence"/>
</dbReference>
<dbReference type="SUPFAM" id="SSF82199">
    <property type="entry name" value="SET domain"/>
    <property type="match status" value="1"/>
</dbReference>
<feature type="compositionally biased region" description="Basic and acidic residues" evidence="1">
    <location>
        <begin position="340"/>
        <end position="355"/>
    </location>
</feature>
<feature type="compositionally biased region" description="Low complexity" evidence="1">
    <location>
        <begin position="44"/>
        <end position="56"/>
    </location>
</feature>
<sequence length="355" mass="39067">MMPHCANGLACLGLQQQRATIHRHDLITLLAGLYSTPRHDHPGSSLSSSSTTLPTPRIEVRPSPGRGLGLFTLDRIPAFTLIVKDDALLSIADGEDLPQLWDKYGALPPDMKAIFDNLAFSSDIAAVEPTMVSKLERRGYASSQAHAMARVSSRWQANAFKTGQPVSTSPGSTTWAYALFPNVARINHSCTPNACAHYRPPGAQVVYAVRDIEPDEEIEIAYFDPTMQDDDRQARAAAWGFKCSCPACIDEGEVGRESDYGLDRFCVLSALSVPPNVPIQAAIDVARFFDHPWLAIALPKLYLALFDVLSKQHGEKSKLRDALQQALEWQEKITGPDSPASRDRRKALQEFDNRA</sequence>
<evidence type="ECO:0000313" key="3">
    <source>
        <dbReference type="EMBL" id="KAF2483811.1"/>
    </source>
</evidence>
<dbReference type="SMART" id="SM00317">
    <property type="entry name" value="SET"/>
    <property type="match status" value="1"/>
</dbReference>
<dbReference type="RefSeq" id="XP_033590381.1">
    <property type="nucleotide sequence ID" value="XM_033729249.1"/>
</dbReference>
<evidence type="ECO:0000259" key="2">
    <source>
        <dbReference type="PROSITE" id="PS50280"/>
    </source>
</evidence>
<organism evidence="3 4">
    <name type="scientific">Neohortaea acidophila</name>
    <dbReference type="NCBI Taxonomy" id="245834"/>
    <lineage>
        <taxon>Eukaryota</taxon>
        <taxon>Fungi</taxon>
        <taxon>Dikarya</taxon>
        <taxon>Ascomycota</taxon>
        <taxon>Pezizomycotina</taxon>
        <taxon>Dothideomycetes</taxon>
        <taxon>Dothideomycetidae</taxon>
        <taxon>Mycosphaerellales</taxon>
        <taxon>Teratosphaeriaceae</taxon>
        <taxon>Neohortaea</taxon>
    </lineage>
</organism>
<dbReference type="InterPro" id="IPR053185">
    <property type="entry name" value="SET_domain_protein"/>
</dbReference>
<dbReference type="Gene3D" id="2.170.270.10">
    <property type="entry name" value="SET domain"/>
    <property type="match status" value="1"/>
</dbReference>
<feature type="region of interest" description="Disordered" evidence="1">
    <location>
        <begin position="40"/>
        <end position="59"/>
    </location>
</feature>
<dbReference type="CDD" id="cd20071">
    <property type="entry name" value="SET_SMYD"/>
    <property type="match status" value="1"/>
</dbReference>
<proteinExistence type="predicted"/>
<dbReference type="OrthoDB" id="265717at2759"/>
<feature type="domain" description="SET" evidence="2">
    <location>
        <begin position="56"/>
        <end position="223"/>
    </location>
</feature>
<dbReference type="Pfam" id="PF00856">
    <property type="entry name" value="SET"/>
    <property type="match status" value="1"/>
</dbReference>
<dbReference type="InterPro" id="IPR001214">
    <property type="entry name" value="SET_dom"/>
</dbReference>
<accession>A0A6A6PVQ4</accession>
<feature type="region of interest" description="Disordered" evidence="1">
    <location>
        <begin position="330"/>
        <end position="355"/>
    </location>
</feature>
<dbReference type="PROSITE" id="PS50280">
    <property type="entry name" value="SET"/>
    <property type="match status" value="1"/>
</dbReference>
<protein>
    <recommendedName>
        <fullName evidence="2">SET domain-containing protein</fullName>
    </recommendedName>
</protein>
<evidence type="ECO:0000256" key="1">
    <source>
        <dbReference type="SAM" id="MobiDB-lite"/>
    </source>
</evidence>
<name>A0A6A6PVQ4_9PEZI</name>
<dbReference type="EMBL" id="MU001634">
    <property type="protein sequence ID" value="KAF2483811.1"/>
    <property type="molecule type" value="Genomic_DNA"/>
</dbReference>
<dbReference type="InterPro" id="IPR046341">
    <property type="entry name" value="SET_dom_sf"/>
</dbReference>
<reference evidence="3" key="1">
    <citation type="journal article" date="2020" name="Stud. Mycol.">
        <title>101 Dothideomycetes genomes: a test case for predicting lifestyles and emergence of pathogens.</title>
        <authorList>
            <person name="Haridas S."/>
            <person name="Albert R."/>
            <person name="Binder M."/>
            <person name="Bloem J."/>
            <person name="Labutti K."/>
            <person name="Salamov A."/>
            <person name="Andreopoulos B."/>
            <person name="Baker S."/>
            <person name="Barry K."/>
            <person name="Bills G."/>
            <person name="Bluhm B."/>
            <person name="Cannon C."/>
            <person name="Castanera R."/>
            <person name="Culley D."/>
            <person name="Daum C."/>
            <person name="Ezra D."/>
            <person name="Gonzalez J."/>
            <person name="Henrissat B."/>
            <person name="Kuo A."/>
            <person name="Liang C."/>
            <person name="Lipzen A."/>
            <person name="Lutzoni F."/>
            <person name="Magnuson J."/>
            <person name="Mondo S."/>
            <person name="Nolan M."/>
            <person name="Ohm R."/>
            <person name="Pangilinan J."/>
            <person name="Park H.-J."/>
            <person name="Ramirez L."/>
            <person name="Alfaro M."/>
            <person name="Sun H."/>
            <person name="Tritt A."/>
            <person name="Yoshinaga Y."/>
            <person name="Zwiers L.-H."/>
            <person name="Turgeon B."/>
            <person name="Goodwin S."/>
            <person name="Spatafora J."/>
            <person name="Crous P."/>
            <person name="Grigoriev I."/>
        </authorList>
    </citation>
    <scope>NUCLEOTIDE SEQUENCE</scope>
    <source>
        <strain evidence="3">CBS 113389</strain>
    </source>
</reference>
<keyword evidence="4" id="KW-1185">Reference proteome</keyword>
<dbReference type="AlphaFoldDB" id="A0A6A6PVQ4"/>
<gene>
    <name evidence="3" type="ORF">BDY17DRAFT_116043</name>
</gene>
<dbReference type="GeneID" id="54470251"/>